<dbReference type="EnsemblBacteria" id="BAD71975">
    <property type="protein sequence ID" value="BAD71975"/>
    <property type="gene ID" value="BAD71975"/>
</dbReference>
<dbReference type="HOGENOM" id="CLU_110275_0_0_0"/>
<protein>
    <recommendedName>
        <fullName evidence="4">DUF11 domain-containing protein</fullName>
    </recommendedName>
</protein>
<evidence type="ECO:0000313" key="2">
    <source>
        <dbReference type="EMBL" id="BAD71975.1"/>
    </source>
</evidence>
<dbReference type="AlphaFoldDB" id="Q53VZ0"/>
<keyword evidence="3" id="KW-1185">Reference proteome</keyword>
<organism evidence="2 3">
    <name type="scientific">Thermus thermophilus (strain ATCC 27634 / DSM 579 / HB8)</name>
    <dbReference type="NCBI Taxonomy" id="300852"/>
    <lineage>
        <taxon>Bacteria</taxon>
        <taxon>Thermotogati</taxon>
        <taxon>Deinococcota</taxon>
        <taxon>Deinococci</taxon>
        <taxon>Thermales</taxon>
        <taxon>Thermaceae</taxon>
        <taxon>Thermus</taxon>
    </lineage>
</organism>
<accession>Q53VZ0</accession>
<sequence>MTFAPGFSGGLSPAYRLGSRRSPSPFSEEVRAEEGPGAGGFSQVFHTPCLCLGTMRWKSVLGLAVLLLASLALAQALTLDLRPYLVKVVEGKEVYEANPLAVRPGDVLEWRLVAENRAQGDLRQVALVIPIPKETYYLEGSAKPLQVGGTIVPPEFSFDGGKTFGRPPLKKRIRVVENGKEVEKEVEVKPEEYTHARWVIPVLSKGDKVMVSLRTIVR</sequence>
<proteinExistence type="predicted"/>
<keyword evidence="2" id="KW-0614">Plasmid</keyword>
<geneLocation type="plasmid" evidence="2 3">
    <name>pTT27</name>
</geneLocation>
<dbReference type="KEGG" id="ttj:TTHB179"/>
<reference evidence="2 3" key="1">
    <citation type="submission" date="2004-11" db="EMBL/GenBank/DDBJ databases">
        <title>Complete genome sequence of Thermus thermophilus HB8.</title>
        <authorList>
            <person name="Masui R."/>
            <person name="Kurokawa K."/>
            <person name="Nakagawa N."/>
            <person name="Tokunaga F."/>
            <person name="Koyama Y."/>
            <person name="Shibata T."/>
            <person name="Oshima T."/>
            <person name="Yokoyama S."/>
            <person name="Yasunaga T."/>
            <person name="Kuramitsu S."/>
        </authorList>
    </citation>
    <scope>NUCLEOTIDE SEQUENCE [LARGE SCALE GENOMIC DNA]</scope>
    <source>
        <strain evidence="3">ATCC 27634 / DSM 579 / HB8</strain>
        <plasmid evidence="2 3">pTT27</plasmid>
    </source>
</reference>
<feature type="region of interest" description="Disordered" evidence="1">
    <location>
        <begin position="15"/>
        <end position="36"/>
    </location>
</feature>
<gene>
    <name evidence="2" type="ordered locus">TTHB179</name>
</gene>
<evidence type="ECO:0000256" key="1">
    <source>
        <dbReference type="SAM" id="MobiDB-lite"/>
    </source>
</evidence>
<evidence type="ECO:0008006" key="4">
    <source>
        <dbReference type="Google" id="ProtNLM"/>
    </source>
</evidence>
<dbReference type="EMBL" id="AP008227">
    <property type="protein sequence ID" value="BAD71975.1"/>
    <property type="molecule type" value="Genomic_DNA"/>
</dbReference>
<dbReference type="PATRIC" id="fig|300852.9.peg.2129"/>
<evidence type="ECO:0000313" key="3">
    <source>
        <dbReference type="Proteomes" id="UP000000532"/>
    </source>
</evidence>
<dbReference type="Proteomes" id="UP000000532">
    <property type="component" value="Plasmid pTT27"/>
</dbReference>
<name>Q53VZ0_THET8</name>